<feature type="transmembrane region" description="Helical" evidence="1">
    <location>
        <begin position="33"/>
        <end position="54"/>
    </location>
</feature>
<reference evidence="2 3" key="1">
    <citation type="submission" date="2017-07" db="EMBL/GenBank/DDBJ databases">
        <title>Flavobacterium cyanobacteriorum sp. nov., isolated from cyanobacterial aggregates in a eutrophic lake.</title>
        <authorList>
            <person name="Cai H."/>
        </authorList>
    </citation>
    <scope>NUCLEOTIDE SEQUENCE [LARGE SCALE GENOMIC DNA]</scope>
    <source>
        <strain evidence="2 3">TH021</strain>
    </source>
</reference>
<evidence type="ECO:0000256" key="1">
    <source>
        <dbReference type="SAM" id="Phobius"/>
    </source>
</evidence>
<proteinExistence type="predicted"/>
<keyword evidence="1" id="KW-0812">Transmembrane</keyword>
<gene>
    <name evidence="2" type="ORF">CHU92_01535</name>
</gene>
<feature type="transmembrane region" description="Helical" evidence="1">
    <location>
        <begin position="7"/>
        <end position="27"/>
    </location>
</feature>
<evidence type="ECO:0008006" key="4">
    <source>
        <dbReference type="Google" id="ProtNLM"/>
    </source>
</evidence>
<dbReference type="EMBL" id="NOXV01000121">
    <property type="protein sequence ID" value="OYQ46333.1"/>
    <property type="molecule type" value="Genomic_DNA"/>
</dbReference>
<comment type="caution">
    <text evidence="2">The sequence shown here is derived from an EMBL/GenBank/DDBJ whole genome shotgun (WGS) entry which is preliminary data.</text>
</comment>
<sequence length="69" mass="7774">MQEWKRNGLLTGAVFYIITIVILPVAGGEKLSIIKLFLGLPLWAITGCAMSWLYNDRAGKKATRPKRKR</sequence>
<dbReference type="Proteomes" id="UP000216605">
    <property type="component" value="Unassembled WGS sequence"/>
</dbReference>
<keyword evidence="1" id="KW-1133">Transmembrane helix</keyword>
<dbReference type="AlphaFoldDB" id="A0A255ZXW8"/>
<dbReference type="OrthoDB" id="1116391at2"/>
<name>A0A255ZXW8_9FLAO</name>
<organism evidence="2 3">
    <name type="scientific">Flavobacterium cyanobacteriorum</name>
    <dbReference type="NCBI Taxonomy" id="2022802"/>
    <lineage>
        <taxon>Bacteria</taxon>
        <taxon>Pseudomonadati</taxon>
        <taxon>Bacteroidota</taxon>
        <taxon>Flavobacteriia</taxon>
        <taxon>Flavobacteriales</taxon>
        <taxon>Flavobacteriaceae</taxon>
        <taxon>Flavobacterium</taxon>
    </lineage>
</organism>
<accession>A0A255ZXW8</accession>
<dbReference type="RefSeq" id="WP_094411908.1">
    <property type="nucleotide sequence ID" value="NZ_NOXV01000121.1"/>
</dbReference>
<evidence type="ECO:0000313" key="3">
    <source>
        <dbReference type="Proteomes" id="UP000216605"/>
    </source>
</evidence>
<evidence type="ECO:0000313" key="2">
    <source>
        <dbReference type="EMBL" id="OYQ46333.1"/>
    </source>
</evidence>
<keyword evidence="1" id="KW-0472">Membrane</keyword>
<keyword evidence="3" id="KW-1185">Reference proteome</keyword>
<protein>
    <recommendedName>
        <fullName evidence="4">DUF2842 domain-containing protein</fullName>
    </recommendedName>
</protein>